<comment type="cofactor">
    <cofactor evidence="4">
        <name>Fe(2+)</name>
        <dbReference type="ChEBI" id="CHEBI:29033"/>
    </cofactor>
    <text evidence="4">Binds 1 Fe(2+) ion per subunit.</text>
</comment>
<keyword evidence="3 4" id="KW-0408">Iron</keyword>
<reference evidence="6" key="1">
    <citation type="submission" date="2022-09" db="EMBL/GenBank/DDBJ databases">
        <title>Diverse halophilic archaea isolated from saline environments.</title>
        <authorList>
            <person name="Cui H.-L."/>
        </authorList>
    </citation>
    <scope>NUCLEOTIDE SEQUENCE</scope>
    <source>
        <strain evidence="6">ZS-35-S2</strain>
    </source>
</reference>
<evidence type="ECO:0000256" key="1">
    <source>
        <dbReference type="ARBA" id="ARBA00022723"/>
    </source>
</evidence>
<accession>A0A9E7R4A8</accession>
<dbReference type="PANTHER" id="PTHR36445">
    <property type="entry name" value="GTP CYCLOHYDROLASE MPTA"/>
    <property type="match status" value="1"/>
</dbReference>
<name>A0A9E7R4A8_9EURY</name>
<feature type="site" description="May be catalytically important" evidence="4">
    <location>
        <position position="157"/>
    </location>
</feature>
<dbReference type="GeneID" id="74941638"/>
<dbReference type="GO" id="GO:0003934">
    <property type="term" value="F:GTP cyclohydrolase I activity"/>
    <property type="evidence" value="ECO:0007669"/>
    <property type="project" value="InterPro"/>
</dbReference>
<proteinExistence type="inferred from homology"/>
<dbReference type="Gene3D" id="3.10.270.10">
    <property type="entry name" value="Urate Oxidase"/>
    <property type="match status" value="1"/>
</dbReference>
<keyword evidence="2 4" id="KW-0378">Hydrolase</keyword>
<organism evidence="6 7">
    <name type="scientific">Salinirubellus salinus</name>
    <dbReference type="NCBI Taxonomy" id="1364945"/>
    <lineage>
        <taxon>Archaea</taxon>
        <taxon>Methanobacteriati</taxon>
        <taxon>Methanobacteriota</taxon>
        <taxon>Stenosarchaea group</taxon>
        <taxon>Halobacteria</taxon>
        <taxon>Halobacteriales</taxon>
        <taxon>Natronomonadaceae</taxon>
        <taxon>Salinirubellus</taxon>
    </lineage>
</organism>
<comment type="similarity">
    <text evidence="4">Belongs to the GTP cyclohydrolase IV family.</text>
</comment>
<dbReference type="NCBIfam" id="TIGR00294">
    <property type="entry name" value="GTP cyclohydrolase MptA"/>
    <property type="match status" value="1"/>
</dbReference>
<dbReference type="EMBL" id="CP104003">
    <property type="protein sequence ID" value="UWM55529.1"/>
    <property type="molecule type" value="Genomic_DNA"/>
</dbReference>
<protein>
    <recommendedName>
        <fullName evidence="4 5">GTP cyclohydrolase MptA</fullName>
        <ecNumber evidence="4 5">3.5.4.39</ecNumber>
    </recommendedName>
    <alternativeName>
        <fullName evidence="4">GTP cyclohydrolase IV</fullName>
    </alternativeName>
</protein>
<keyword evidence="7" id="KW-1185">Reference proteome</keyword>
<evidence type="ECO:0000256" key="5">
    <source>
        <dbReference type="NCBIfam" id="TIGR00294"/>
    </source>
</evidence>
<dbReference type="EC" id="3.5.4.39" evidence="4 5"/>
<dbReference type="Proteomes" id="UP001057580">
    <property type="component" value="Chromosome"/>
</dbReference>
<dbReference type="KEGG" id="ssai:N0B31_04410"/>
<dbReference type="AlphaFoldDB" id="A0A9E7R4A8"/>
<dbReference type="Pfam" id="PF02649">
    <property type="entry name" value="GCHY-1"/>
    <property type="match status" value="1"/>
</dbReference>
<comment type="catalytic activity">
    <reaction evidence="4">
        <text>GTP + H2O = 7,8-dihydroneopterin 2',3'-cyclic phosphate + formate + diphosphate + H(+)</text>
        <dbReference type="Rhea" id="RHEA:25860"/>
        <dbReference type="ChEBI" id="CHEBI:15377"/>
        <dbReference type="ChEBI" id="CHEBI:15378"/>
        <dbReference type="ChEBI" id="CHEBI:15740"/>
        <dbReference type="ChEBI" id="CHEBI:33019"/>
        <dbReference type="ChEBI" id="CHEBI:37565"/>
        <dbReference type="ChEBI" id="CHEBI:58854"/>
        <dbReference type="EC" id="3.5.4.39"/>
    </reaction>
</comment>
<dbReference type="RefSeq" id="WP_260594629.1">
    <property type="nucleotide sequence ID" value="NZ_CP104003.1"/>
</dbReference>
<dbReference type="PANTHER" id="PTHR36445:SF1">
    <property type="entry name" value="GTP CYCLOHYDROLASE MPTA"/>
    <property type="match status" value="1"/>
</dbReference>
<comment type="subunit">
    <text evidence="4">Homodimer.</text>
</comment>
<dbReference type="GO" id="GO:2001118">
    <property type="term" value="P:tetrahydromethanopterin biosynthetic process"/>
    <property type="evidence" value="ECO:0007669"/>
    <property type="project" value="UniProtKB-UniRule"/>
</dbReference>
<dbReference type="GO" id="GO:0044682">
    <property type="term" value="F:GTP cyclohydrolase IV activity"/>
    <property type="evidence" value="ECO:0007669"/>
    <property type="project" value="UniProtKB-UniRule"/>
</dbReference>
<dbReference type="HAMAP" id="MF_01527_A">
    <property type="entry name" value="GTP_cyclohydrol_A"/>
    <property type="match status" value="1"/>
</dbReference>
<evidence type="ECO:0000256" key="4">
    <source>
        <dbReference type="HAMAP-Rule" id="MF_01527"/>
    </source>
</evidence>
<evidence type="ECO:0000256" key="2">
    <source>
        <dbReference type="ARBA" id="ARBA00022801"/>
    </source>
</evidence>
<dbReference type="InterPro" id="IPR022840">
    <property type="entry name" value="GTP_cyclohydrolase_MptA"/>
</dbReference>
<dbReference type="InterPro" id="IPR003801">
    <property type="entry name" value="GTP_cyclohydrolase_FolE2/MptA"/>
</dbReference>
<keyword evidence="1 4" id="KW-0479">Metal-binding</keyword>
<evidence type="ECO:0000313" key="7">
    <source>
        <dbReference type="Proteomes" id="UP001057580"/>
    </source>
</evidence>
<comment type="function">
    <text evidence="4">Converts GTP to 7,8-dihydro-D-neopterin 2',3'-cyclic phosphate, the first intermediate in the biosynthesis of coenzyme methanopterin.</text>
</comment>
<sequence>MSQQLPDVQASSPDVTVGLNRVGVTGVEKLVKLDRPDRRPIVLMAEFEVYVDLPSWRKGIDMSRNMEVVDEILEEALSEPQFRVEDLCGDVAERLLEKHDYTSRAEVRMEAEYIVREEAPESGKPTQFTADIIASATANGGGTHEEIGARVVGMTVCPCSQGMSESRARDVLAELNVDQETVDEFLDQVPQPGHSQRGHATLSIRSKGSPDVNLHDVIEVARDSMSARIYNVAKRPDEDHMTFHSHDNAKFVEDCVRSMAEGVLENFGHLPDDAVVTMKQSNDESIHQHNAHAERVAEMGNLRAELNGGEGADIGKANGHRDD</sequence>
<evidence type="ECO:0000313" key="6">
    <source>
        <dbReference type="EMBL" id="UWM55529.1"/>
    </source>
</evidence>
<evidence type="ECO:0000256" key="3">
    <source>
        <dbReference type="ARBA" id="ARBA00023004"/>
    </source>
</evidence>
<gene>
    <name evidence="4 6" type="primary">mptA</name>
    <name evidence="6" type="ORF">N0B31_04410</name>
</gene>
<dbReference type="GO" id="GO:0005506">
    <property type="term" value="F:iron ion binding"/>
    <property type="evidence" value="ECO:0007669"/>
    <property type="project" value="UniProtKB-UniRule"/>
</dbReference>
<comment type="pathway">
    <text evidence="4">Cofactor biosynthesis; 5,6,7,8-tetrahydromethanopterin biosynthesis.</text>
</comment>